<sequence>MAYFSLGRNTGYSRLKSAPILGLTPKIPNVDIVLASHANGALGNSHPPT</sequence>
<protein>
    <submittedName>
        <fullName evidence="1">Uncharacterized protein</fullName>
    </submittedName>
</protein>
<gene>
    <name evidence="1" type="ORF">PAAG_11077</name>
</gene>
<name>A0A0A2V2X7_PARBA</name>
<dbReference type="KEGG" id="pbl:PAAG_11077"/>
<dbReference type="RefSeq" id="XP_015703589.1">
    <property type="nucleotide sequence ID" value="XM_015846785.1"/>
</dbReference>
<proteinExistence type="predicted"/>
<reference evidence="1 2" key="1">
    <citation type="journal article" date="2011" name="PLoS Genet.">
        <title>Comparative genomic analysis of human fungal pathogens causing paracoccidioidomycosis.</title>
        <authorList>
            <person name="Desjardins C.A."/>
            <person name="Champion M.D."/>
            <person name="Holder J.W."/>
            <person name="Muszewska A."/>
            <person name="Goldberg J."/>
            <person name="Bailao A.M."/>
            <person name="Brigido M.M."/>
            <person name="Ferreira M.E."/>
            <person name="Garcia A.M."/>
            <person name="Grynberg M."/>
            <person name="Gujja S."/>
            <person name="Heiman D.I."/>
            <person name="Henn M.R."/>
            <person name="Kodira C.D."/>
            <person name="Leon-Narvaez H."/>
            <person name="Longo L.V."/>
            <person name="Ma L.J."/>
            <person name="Malavazi I."/>
            <person name="Matsuo A.L."/>
            <person name="Morais F.V."/>
            <person name="Pereira M."/>
            <person name="Rodriguez-Brito S."/>
            <person name="Sakthikumar S."/>
            <person name="Salem-Izacc S.M."/>
            <person name="Sykes S.M."/>
            <person name="Teixeira M.M."/>
            <person name="Vallejo M.C."/>
            <person name="Walter M.E."/>
            <person name="Yandava C."/>
            <person name="Young S."/>
            <person name="Zeng Q."/>
            <person name="Zucker J."/>
            <person name="Felipe M.S."/>
            <person name="Goldman G.H."/>
            <person name="Haas B.J."/>
            <person name="McEwen J.G."/>
            <person name="Nino-Vega G."/>
            <person name="Puccia R."/>
            <person name="San-Blas G."/>
            <person name="Soares C.M."/>
            <person name="Birren B.W."/>
            <person name="Cuomo C.A."/>
        </authorList>
    </citation>
    <scope>NUCLEOTIDE SEQUENCE [LARGE SCALE GENOMIC DNA]</scope>
    <source>
        <strain evidence="2">ATCC MYA-826 / Pb01</strain>
    </source>
</reference>
<dbReference type="HOGENOM" id="CLU_3143538_0_0_1"/>
<dbReference type="GeneID" id="26970206"/>
<evidence type="ECO:0000313" key="1">
    <source>
        <dbReference type="EMBL" id="KGQ02126.1"/>
    </source>
</evidence>
<accession>A0A0A2V2X7</accession>
<organism evidence="1 2">
    <name type="scientific">Paracoccidioides lutzii (strain ATCC MYA-826 / Pb01)</name>
    <name type="common">Paracoccidioides brasiliensis</name>
    <dbReference type="NCBI Taxonomy" id="502779"/>
    <lineage>
        <taxon>Eukaryota</taxon>
        <taxon>Fungi</taxon>
        <taxon>Dikarya</taxon>
        <taxon>Ascomycota</taxon>
        <taxon>Pezizomycotina</taxon>
        <taxon>Eurotiomycetes</taxon>
        <taxon>Eurotiomycetidae</taxon>
        <taxon>Onygenales</taxon>
        <taxon>Ajellomycetaceae</taxon>
        <taxon>Paracoccidioides</taxon>
    </lineage>
</organism>
<keyword evidence="2" id="KW-1185">Reference proteome</keyword>
<dbReference type="EMBL" id="KN293992">
    <property type="protein sequence ID" value="KGQ02126.1"/>
    <property type="molecule type" value="Genomic_DNA"/>
</dbReference>
<dbReference type="VEuPathDB" id="FungiDB:PAAG_11077"/>
<dbReference type="Proteomes" id="UP000002059">
    <property type="component" value="Partially assembled WGS sequence"/>
</dbReference>
<dbReference type="AlphaFoldDB" id="A0A0A2V2X7"/>
<evidence type="ECO:0000313" key="2">
    <source>
        <dbReference type="Proteomes" id="UP000002059"/>
    </source>
</evidence>